<dbReference type="RefSeq" id="WP_160770555.1">
    <property type="nucleotide sequence ID" value="NZ_WTYV01000001.1"/>
</dbReference>
<evidence type="ECO:0000256" key="1">
    <source>
        <dbReference type="SAM" id="Phobius"/>
    </source>
</evidence>
<protein>
    <submittedName>
        <fullName evidence="2">Flp family type IVb pilin</fullName>
    </submittedName>
</protein>
<organism evidence="2 3">
    <name type="scientific">Alteraurantiacibacter buctensis</name>
    <dbReference type="NCBI Taxonomy" id="1503981"/>
    <lineage>
        <taxon>Bacteria</taxon>
        <taxon>Pseudomonadati</taxon>
        <taxon>Pseudomonadota</taxon>
        <taxon>Alphaproteobacteria</taxon>
        <taxon>Sphingomonadales</taxon>
        <taxon>Erythrobacteraceae</taxon>
        <taxon>Alteraurantiacibacter</taxon>
    </lineage>
</organism>
<feature type="transmembrane region" description="Helical" evidence="1">
    <location>
        <begin position="12"/>
        <end position="34"/>
    </location>
</feature>
<dbReference type="AlphaFoldDB" id="A0A844YSZ8"/>
<evidence type="ECO:0000313" key="2">
    <source>
        <dbReference type="EMBL" id="MXO70669.1"/>
    </source>
</evidence>
<keyword evidence="1" id="KW-1133">Transmembrane helix</keyword>
<keyword evidence="1" id="KW-0472">Membrane</keyword>
<keyword evidence="1" id="KW-0812">Transmembrane</keyword>
<dbReference type="InterPro" id="IPR007047">
    <property type="entry name" value="Flp_Fap"/>
</dbReference>
<dbReference type="EMBL" id="WTYV01000001">
    <property type="protein sequence ID" value="MXO70669.1"/>
    <property type="molecule type" value="Genomic_DNA"/>
</dbReference>
<sequence>MTFFKNMLRDEAGATAIEYGLIAALVAVAAITALDNLGDELSTTFSTVDSKLESAN</sequence>
<proteinExistence type="predicted"/>
<name>A0A844YSZ8_9SPHN</name>
<gene>
    <name evidence="2" type="ORF">GRI99_03360</name>
</gene>
<comment type="caution">
    <text evidence="2">The sequence shown here is derived from an EMBL/GenBank/DDBJ whole genome shotgun (WGS) entry which is preliminary data.</text>
</comment>
<evidence type="ECO:0000313" key="3">
    <source>
        <dbReference type="Proteomes" id="UP000466966"/>
    </source>
</evidence>
<accession>A0A844YSZ8</accession>
<keyword evidence="3" id="KW-1185">Reference proteome</keyword>
<reference evidence="2 3" key="1">
    <citation type="submission" date="2019-12" db="EMBL/GenBank/DDBJ databases">
        <title>Genomic-based taxomic classification of the family Erythrobacteraceae.</title>
        <authorList>
            <person name="Xu L."/>
        </authorList>
    </citation>
    <scope>NUCLEOTIDE SEQUENCE [LARGE SCALE GENOMIC DNA]</scope>
    <source>
        <strain evidence="2 3">M0322</strain>
    </source>
</reference>
<dbReference type="Proteomes" id="UP000466966">
    <property type="component" value="Unassembled WGS sequence"/>
</dbReference>
<dbReference type="Pfam" id="PF04964">
    <property type="entry name" value="Flp_Fap"/>
    <property type="match status" value="1"/>
</dbReference>